<dbReference type="Proteomes" id="UP001215280">
    <property type="component" value="Unassembled WGS sequence"/>
</dbReference>
<dbReference type="InterPro" id="IPR036397">
    <property type="entry name" value="RNaseH_sf"/>
</dbReference>
<protein>
    <submittedName>
        <fullName evidence="2">Uncharacterized protein</fullName>
    </submittedName>
</protein>
<dbReference type="Gene3D" id="3.30.420.10">
    <property type="entry name" value="Ribonuclease H-like superfamily/Ribonuclease H"/>
    <property type="match status" value="1"/>
</dbReference>
<evidence type="ECO:0000313" key="3">
    <source>
        <dbReference type="Proteomes" id="UP001215280"/>
    </source>
</evidence>
<dbReference type="AlphaFoldDB" id="A0AAD7N2H6"/>
<proteinExistence type="predicted"/>
<feature type="region of interest" description="Disordered" evidence="1">
    <location>
        <begin position="1"/>
        <end position="141"/>
    </location>
</feature>
<feature type="compositionally biased region" description="Basic residues" evidence="1">
    <location>
        <begin position="47"/>
        <end position="59"/>
    </location>
</feature>
<feature type="compositionally biased region" description="Low complexity" evidence="1">
    <location>
        <begin position="62"/>
        <end position="76"/>
    </location>
</feature>
<reference evidence="2" key="1">
    <citation type="submission" date="2023-03" db="EMBL/GenBank/DDBJ databases">
        <title>Massive genome expansion in bonnet fungi (Mycena s.s.) driven by repeated elements and novel gene families across ecological guilds.</title>
        <authorList>
            <consortium name="Lawrence Berkeley National Laboratory"/>
            <person name="Harder C.B."/>
            <person name="Miyauchi S."/>
            <person name="Viragh M."/>
            <person name="Kuo A."/>
            <person name="Thoen E."/>
            <person name="Andreopoulos B."/>
            <person name="Lu D."/>
            <person name="Skrede I."/>
            <person name="Drula E."/>
            <person name="Henrissat B."/>
            <person name="Morin E."/>
            <person name="Kohler A."/>
            <person name="Barry K."/>
            <person name="LaButti K."/>
            <person name="Morin E."/>
            <person name="Salamov A."/>
            <person name="Lipzen A."/>
            <person name="Mereny Z."/>
            <person name="Hegedus B."/>
            <person name="Baldrian P."/>
            <person name="Stursova M."/>
            <person name="Weitz H."/>
            <person name="Taylor A."/>
            <person name="Grigoriev I.V."/>
            <person name="Nagy L.G."/>
            <person name="Martin F."/>
            <person name="Kauserud H."/>
        </authorList>
    </citation>
    <scope>NUCLEOTIDE SEQUENCE</scope>
    <source>
        <strain evidence="2">CBHHK188m</strain>
    </source>
</reference>
<organism evidence="2 3">
    <name type="scientific">Mycena maculata</name>
    <dbReference type="NCBI Taxonomy" id="230809"/>
    <lineage>
        <taxon>Eukaryota</taxon>
        <taxon>Fungi</taxon>
        <taxon>Dikarya</taxon>
        <taxon>Basidiomycota</taxon>
        <taxon>Agaricomycotina</taxon>
        <taxon>Agaricomycetes</taxon>
        <taxon>Agaricomycetidae</taxon>
        <taxon>Agaricales</taxon>
        <taxon>Marasmiineae</taxon>
        <taxon>Mycenaceae</taxon>
        <taxon>Mycena</taxon>
    </lineage>
</organism>
<evidence type="ECO:0000256" key="1">
    <source>
        <dbReference type="SAM" id="MobiDB-lite"/>
    </source>
</evidence>
<dbReference type="PANTHER" id="PTHR35871:SF1">
    <property type="entry name" value="CXC1-LIKE CYSTEINE CLUSTER ASSOCIATED WITH KDZ TRANSPOSASES DOMAIN-CONTAINING PROTEIN"/>
    <property type="match status" value="1"/>
</dbReference>
<feature type="compositionally biased region" description="Low complexity" evidence="1">
    <location>
        <begin position="90"/>
        <end position="102"/>
    </location>
</feature>
<feature type="compositionally biased region" description="Polar residues" evidence="1">
    <location>
        <begin position="10"/>
        <end position="25"/>
    </location>
</feature>
<dbReference type="EMBL" id="JARJLG010000122">
    <property type="protein sequence ID" value="KAJ7741568.1"/>
    <property type="molecule type" value="Genomic_DNA"/>
</dbReference>
<comment type="caution">
    <text evidence="2">The sequence shown here is derived from an EMBL/GenBank/DDBJ whole genome shotgun (WGS) entry which is preliminary data.</text>
</comment>
<feature type="region of interest" description="Disordered" evidence="1">
    <location>
        <begin position="154"/>
        <end position="191"/>
    </location>
</feature>
<dbReference type="PANTHER" id="PTHR35871">
    <property type="entry name" value="EXPRESSED PROTEIN"/>
    <property type="match status" value="1"/>
</dbReference>
<name>A0AAD7N2H6_9AGAR</name>
<sequence>MPRRKLGNLANLNTKAPRAFSNTAKTLKRKWKELNGQENVAPETVGRPKKLQKTRRKPKNTSSSDVSSHSASSHQSVPRRVLSSILNAVSPSRLSRPSSRTSDIPTDFPFPSQLSDTLDNGSHGHRNSLGATSGSSDPFEELVTDPRVIVVQEGEDDASNGYSNPPPAPDDEDYPDADPPPTKQGTPWETRQPPTQVMALEALEAIKLLLFVPSAPGKRKHTVATKINGWSRKHLEEISAFLSLYTDKESKTRGEWTASSVQAAVSRGKGKGGRDGHARGIRERARNPSLQVNPFGTWAKSKLETHPELAEELKEHLVSIGKYVQARDIVDFLNRPDMQTKHNISESIHISTAQRWMHALKFRWVKNHKGQYVDGHERADVVQFRQEVFLPAWYSMEGRMRAWKGNNMETLEDVVELINEAGKQIVVWFHDESIFYAHDRRTSQWVADDASPSPYAKGEGVSLMVADFVSADYGWLRSKDGLESAQVIFRPGKNRDGYFSNEDILDQLAKAMDILEHDYPDDTGGKEFYYGPNTERPGVFKGMAVILRERGIDITYRNDQNQVKELNAQCPGFHCPPENPGCCCRRILYNQPDFTNGLSLLEIAAEKRGFKILFLPKFHCELNFIEMCWGKAKRLYRLNPPSSKEEDVEKNMLKALDAVTITDMRK</sequence>
<keyword evidence="3" id="KW-1185">Reference proteome</keyword>
<dbReference type="GO" id="GO:0003676">
    <property type="term" value="F:nucleic acid binding"/>
    <property type="evidence" value="ECO:0007669"/>
    <property type="project" value="InterPro"/>
</dbReference>
<evidence type="ECO:0000313" key="2">
    <source>
        <dbReference type="EMBL" id="KAJ7741568.1"/>
    </source>
</evidence>
<gene>
    <name evidence="2" type="ORF">DFH07DRAFT_964918</name>
</gene>
<accession>A0AAD7N2H6</accession>